<proteinExistence type="inferred from homology"/>
<organism evidence="9 10">
    <name type="scientific">Williamsia marianensis</name>
    <dbReference type="NCBI Taxonomy" id="85044"/>
    <lineage>
        <taxon>Bacteria</taxon>
        <taxon>Bacillati</taxon>
        <taxon>Actinomycetota</taxon>
        <taxon>Actinomycetes</taxon>
        <taxon>Mycobacteriales</taxon>
        <taxon>Nocardiaceae</taxon>
        <taxon>Williamsia</taxon>
    </lineage>
</organism>
<dbReference type="EMBL" id="PEBD01000008">
    <property type="protein sequence ID" value="PHV66558.1"/>
    <property type="molecule type" value="Genomic_DNA"/>
</dbReference>
<evidence type="ECO:0000256" key="1">
    <source>
        <dbReference type="ARBA" id="ARBA00004651"/>
    </source>
</evidence>
<evidence type="ECO:0000256" key="3">
    <source>
        <dbReference type="ARBA" id="ARBA00022692"/>
    </source>
</evidence>
<comment type="similarity">
    <text evidence="6">Belongs to the YccS/YhfK family.</text>
</comment>
<dbReference type="PANTHER" id="PTHR30509:SF9">
    <property type="entry name" value="MULTIDRUG RESISTANCE PROTEIN MDTO"/>
    <property type="match status" value="1"/>
</dbReference>
<feature type="transmembrane region" description="Helical" evidence="7">
    <location>
        <begin position="101"/>
        <end position="119"/>
    </location>
</feature>
<feature type="transmembrane region" description="Helical" evidence="7">
    <location>
        <begin position="77"/>
        <end position="95"/>
    </location>
</feature>
<keyword evidence="2" id="KW-1003">Cell membrane</keyword>
<feature type="transmembrane region" description="Helical" evidence="7">
    <location>
        <begin position="53"/>
        <end position="70"/>
    </location>
</feature>
<dbReference type="Proteomes" id="UP000225108">
    <property type="component" value="Unassembled WGS sequence"/>
</dbReference>
<dbReference type="InterPro" id="IPR049453">
    <property type="entry name" value="Memb_transporter_dom"/>
</dbReference>
<evidence type="ECO:0000313" key="9">
    <source>
        <dbReference type="EMBL" id="PHV66558.1"/>
    </source>
</evidence>
<dbReference type="GO" id="GO:0005886">
    <property type="term" value="C:plasma membrane"/>
    <property type="evidence" value="ECO:0007669"/>
    <property type="project" value="UniProtKB-SubCell"/>
</dbReference>
<feature type="domain" description="Integral membrane bound transporter" evidence="8">
    <location>
        <begin position="408"/>
        <end position="533"/>
    </location>
</feature>
<evidence type="ECO:0000256" key="6">
    <source>
        <dbReference type="ARBA" id="ARBA00043993"/>
    </source>
</evidence>
<gene>
    <name evidence="9" type="ORF">CSW57_09590</name>
</gene>
<accession>A0A2G3PL57</accession>
<feature type="transmembrane region" description="Helical" evidence="7">
    <location>
        <begin position="151"/>
        <end position="170"/>
    </location>
</feature>
<evidence type="ECO:0000256" key="2">
    <source>
        <dbReference type="ARBA" id="ARBA00022475"/>
    </source>
</evidence>
<evidence type="ECO:0000256" key="7">
    <source>
        <dbReference type="SAM" id="Phobius"/>
    </source>
</evidence>
<dbReference type="RefSeq" id="WP_143696506.1">
    <property type="nucleotide sequence ID" value="NZ_PEBD01000008.1"/>
</dbReference>
<keyword evidence="3 7" id="KW-0812">Transmembrane</keyword>
<comment type="subcellular location">
    <subcellularLocation>
        <location evidence="1">Cell membrane</location>
        <topology evidence="1">Multi-pass membrane protein</topology>
    </subcellularLocation>
</comment>
<evidence type="ECO:0000256" key="4">
    <source>
        <dbReference type="ARBA" id="ARBA00022989"/>
    </source>
</evidence>
<evidence type="ECO:0000313" key="10">
    <source>
        <dbReference type="Proteomes" id="UP000225108"/>
    </source>
</evidence>
<dbReference type="AlphaFoldDB" id="A0A2G3PL57"/>
<protein>
    <submittedName>
        <fullName evidence="9">FUSC family protein</fullName>
    </submittedName>
</protein>
<dbReference type="PANTHER" id="PTHR30509">
    <property type="entry name" value="P-HYDROXYBENZOIC ACID EFFLUX PUMP SUBUNIT-RELATED"/>
    <property type="match status" value="1"/>
</dbReference>
<keyword evidence="4 7" id="KW-1133">Transmembrane helix</keyword>
<feature type="transmembrane region" description="Helical" evidence="7">
    <location>
        <begin position="490"/>
        <end position="508"/>
    </location>
</feature>
<reference evidence="9 10" key="1">
    <citation type="submission" date="2017-10" db="EMBL/GenBank/DDBJ databases">
        <title>The draft genome sequence of Williamsia sp. BULT 1.1 isolated from the semi-arid grassland soils from South Africa.</title>
        <authorList>
            <person name="Kabwe M.H."/>
            <person name="Govender N."/>
            <person name="Mutseka Lunga P."/>
            <person name="Vikram S."/>
            <person name="Makhalanyane T.P."/>
        </authorList>
    </citation>
    <scope>NUCLEOTIDE SEQUENCE [LARGE SCALE GENOMIC DNA]</scope>
    <source>
        <strain evidence="9 10">BULT 1.1</strain>
    </source>
</reference>
<comment type="caution">
    <text evidence="9">The sequence shown here is derived from an EMBL/GenBank/DDBJ whole genome shotgun (WGS) entry which is preliminary data.</text>
</comment>
<dbReference type="Pfam" id="PF13515">
    <property type="entry name" value="FUSC_2"/>
    <property type="match status" value="1"/>
</dbReference>
<evidence type="ECO:0000259" key="8">
    <source>
        <dbReference type="Pfam" id="PF13515"/>
    </source>
</evidence>
<feature type="transmembrane region" description="Helical" evidence="7">
    <location>
        <begin position="401"/>
        <end position="422"/>
    </location>
</feature>
<feature type="transmembrane region" description="Helical" evidence="7">
    <location>
        <begin position="126"/>
        <end position="145"/>
    </location>
</feature>
<evidence type="ECO:0000256" key="5">
    <source>
        <dbReference type="ARBA" id="ARBA00023136"/>
    </source>
</evidence>
<feature type="transmembrane region" description="Helical" evidence="7">
    <location>
        <begin position="29"/>
        <end position="47"/>
    </location>
</feature>
<name>A0A2G3PL57_WILMA</name>
<feature type="transmembrane region" description="Helical" evidence="7">
    <location>
        <begin position="442"/>
        <end position="463"/>
    </location>
</feature>
<sequence>MGLPVPRRLRSLPAAARSRDHGFDALRRAVRTAIIVPIVAAIAVHVGGPQTPLFAIFGTIALLVLVDFPGNRTRRAVSFAGLAVVGYVFITVGTILATPAWVGVISMLVVGVVVSYLAILSSSFAAGQRAALLAFVLPVAVPDVGPISDRLLGWTLALVFCIPAALYLLPPDHHDALRRRAREVCEALAEHIAMSHNDTASTARVMDAMSNLRQAYLGTDSRPTGLTAGSRALARVVDDLEWLAAQTTHGEIRVPDEVRDPASAVLRRCVEVLREGRSPEDDGLCRQRLVSAAADLTSVLRNRFGHNVEQIVAEPSKPEAETTGARLLTVHTVGTTVALVGRTIAWSSAADARPMIAKVLGRQLPPTGAADLVLSELEASRKAASPVVIARSVIARNALRTGVGLAAAVALIQMVPVQHGFWVVLGAMSVLRSSALTTGSKVVRAVAGTTAGFVIGGAIVVVLGTNGTLLWILLPFAAFGAAYIPKVFSFAAGQAAFTVLVITMFNILKPSGWHVGLIRVEDVAIGCAVAVVVSFLLWPRGVATTARAAIDGATGQYLHYLEVVVDRLLGATDSSAIADVTKHRDLSVIAYRTADDAARQYLSESGGPTDERTPMLRAFGYATRLRLVADSIADLPLPPDPDGHPRLRAVVRRHTDKIRTGHTTHADGGAGIAEDAVSALRADTADLPLEITTARPLIGACAYLGELELMYGAVEPYAPSPLSRPSS</sequence>
<keyword evidence="5 7" id="KW-0472">Membrane</keyword>
<feature type="transmembrane region" description="Helical" evidence="7">
    <location>
        <begin position="520"/>
        <end position="538"/>
    </location>
</feature>